<feature type="compositionally biased region" description="Low complexity" evidence="5">
    <location>
        <begin position="47"/>
        <end position="61"/>
    </location>
</feature>
<keyword evidence="3" id="KW-0067">ATP-binding</keyword>
<dbReference type="Pfam" id="PF01613">
    <property type="entry name" value="Flavin_Reduct"/>
    <property type="match status" value="1"/>
</dbReference>
<dbReference type="PROSITE" id="PS00298">
    <property type="entry name" value="HSP90"/>
    <property type="match status" value="1"/>
</dbReference>
<dbReference type="InterPro" id="IPR019805">
    <property type="entry name" value="Heat_shock_protein_90_CS"/>
</dbReference>
<sequence>MSLPRVLGFAPRSSSSSVSMRRAIARASTCSPCSVPQRVNRRDACVPTSRPFSASARRPSTWHTLPPQPPSYHPASSSTTDLALSEQLRGLMRLLPHSVVVCTATNPADNTPRAMTMSSLTSLTLHPTPLVTFNVATPSRTLTAVKGARRFNVHVLRGGPDGAAVADWFTRGNAEGQHVFSGLGRDGPAVTADMRGEAPILRGEGVLYVLRCRVLDDAPAQGLVRVRDHVIVVGEVVEIVKGEEDGEDEFGLVYADRRYRCVGDGIMSETFEFQAEISQLLSLIINTVYSNKEIFLRELVSNASDALDKIRYDHKLGDAPCAIRTGQFGWSANMERIMKAQALRDTSMSSYMSSKKTFEISPKSSIVQELKRKVEADGVNDRTVKSIVQLLFETSLLVSGFTIEEPAGFSERIHKLVQIGLNIEEDDSKTEEAPATAATTTETGDSAMEEVD</sequence>
<evidence type="ECO:0000259" key="6">
    <source>
        <dbReference type="SMART" id="SM00903"/>
    </source>
</evidence>
<dbReference type="Gene3D" id="2.30.110.10">
    <property type="entry name" value="Electron Transport, Fmn-binding Protein, Chain A"/>
    <property type="match status" value="1"/>
</dbReference>
<dbReference type="GO" id="GO:0010181">
    <property type="term" value="F:FMN binding"/>
    <property type="evidence" value="ECO:0007669"/>
    <property type="project" value="InterPro"/>
</dbReference>
<dbReference type="InterPro" id="IPR020575">
    <property type="entry name" value="Hsp90_N"/>
</dbReference>
<dbReference type="GO" id="GO:0016887">
    <property type="term" value="F:ATP hydrolysis activity"/>
    <property type="evidence" value="ECO:0007669"/>
    <property type="project" value="InterPro"/>
</dbReference>
<dbReference type="InterPro" id="IPR001404">
    <property type="entry name" value="Hsp90_fam"/>
</dbReference>
<dbReference type="SUPFAM" id="SSF55874">
    <property type="entry name" value="ATPase domain of HSP90 chaperone/DNA topoisomerase II/histidine kinase"/>
    <property type="match status" value="1"/>
</dbReference>
<organism evidence="7 8">
    <name type="scientific">Verticillium longisporum</name>
    <name type="common">Verticillium dahliae var. longisporum</name>
    <dbReference type="NCBI Taxonomy" id="100787"/>
    <lineage>
        <taxon>Eukaryota</taxon>
        <taxon>Fungi</taxon>
        <taxon>Dikarya</taxon>
        <taxon>Ascomycota</taxon>
        <taxon>Pezizomycotina</taxon>
        <taxon>Sordariomycetes</taxon>
        <taxon>Hypocreomycetidae</taxon>
        <taxon>Glomerellales</taxon>
        <taxon>Plectosphaerellaceae</taxon>
        <taxon>Verticillium</taxon>
    </lineage>
</organism>
<dbReference type="AlphaFoldDB" id="A0A0G4LF48"/>
<dbReference type="SUPFAM" id="SSF110942">
    <property type="entry name" value="HSP90 C-terminal domain"/>
    <property type="match status" value="1"/>
</dbReference>
<evidence type="ECO:0000256" key="2">
    <source>
        <dbReference type="ARBA" id="ARBA00022741"/>
    </source>
</evidence>
<dbReference type="PANTHER" id="PTHR11528">
    <property type="entry name" value="HEAT SHOCK PROTEIN 90 FAMILY MEMBER"/>
    <property type="match status" value="1"/>
</dbReference>
<protein>
    <recommendedName>
        <fullName evidence="6">Flavin reductase like domain-containing protein</fullName>
    </recommendedName>
</protein>
<dbReference type="EMBL" id="CVQI01011112">
    <property type="protein sequence ID" value="CRK20539.1"/>
    <property type="molecule type" value="Genomic_DNA"/>
</dbReference>
<comment type="similarity">
    <text evidence="1">Belongs to the heat shock protein 90 family.</text>
</comment>
<feature type="region of interest" description="Disordered" evidence="5">
    <location>
        <begin position="425"/>
        <end position="452"/>
    </location>
</feature>
<evidence type="ECO:0000256" key="3">
    <source>
        <dbReference type="ARBA" id="ARBA00022840"/>
    </source>
</evidence>
<dbReference type="GO" id="GO:0005524">
    <property type="term" value="F:ATP binding"/>
    <property type="evidence" value="ECO:0007669"/>
    <property type="project" value="UniProtKB-KW"/>
</dbReference>
<proteinExistence type="inferred from homology"/>
<evidence type="ECO:0000256" key="4">
    <source>
        <dbReference type="ARBA" id="ARBA00023186"/>
    </source>
</evidence>
<accession>A0A0G4LF48</accession>
<reference evidence="8" key="1">
    <citation type="submission" date="2015-05" db="EMBL/GenBank/DDBJ databases">
        <authorList>
            <person name="Fogelqvist Johan"/>
        </authorList>
    </citation>
    <scope>NUCLEOTIDE SEQUENCE [LARGE SCALE GENOMIC DNA]</scope>
</reference>
<dbReference type="InterPro" id="IPR037196">
    <property type="entry name" value="HSP90_C"/>
</dbReference>
<dbReference type="InterPro" id="IPR012349">
    <property type="entry name" value="Split_barrel_FMN-bd"/>
</dbReference>
<feature type="domain" description="Flavin reductase like" evidence="6">
    <location>
        <begin position="92"/>
        <end position="261"/>
    </location>
</feature>
<feature type="compositionally biased region" description="Low complexity" evidence="5">
    <location>
        <begin position="433"/>
        <end position="443"/>
    </location>
</feature>
<keyword evidence="2" id="KW-0547">Nucleotide-binding</keyword>
<dbReference type="FunFam" id="1.20.120.790:FF:000001">
    <property type="entry name" value="Heat shock protein 90 alpha"/>
    <property type="match status" value="1"/>
</dbReference>
<dbReference type="InterPro" id="IPR036890">
    <property type="entry name" value="HATPase_C_sf"/>
</dbReference>
<dbReference type="Gene3D" id="1.20.120.790">
    <property type="entry name" value="Heat shock protein 90, C-terminal domain"/>
    <property type="match status" value="1"/>
</dbReference>
<feature type="region of interest" description="Disordered" evidence="5">
    <location>
        <begin position="46"/>
        <end position="80"/>
    </location>
</feature>
<dbReference type="Proteomes" id="UP000045706">
    <property type="component" value="Unassembled WGS sequence"/>
</dbReference>
<dbReference type="GO" id="GO:0051082">
    <property type="term" value="F:unfolded protein binding"/>
    <property type="evidence" value="ECO:0007669"/>
    <property type="project" value="InterPro"/>
</dbReference>
<evidence type="ECO:0000256" key="1">
    <source>
        <dbReference type="ARBA" id="ARBA00008239"/>
    </source>
</evidence>
<dbReference type="SMART" id="SM00903">
    <property type="entry name" value="Flavin_Reduct"/>
    <property type="match status" value="1"/>
</dbReference>
<name>A0A0G4LF48_VERLO</name>
<dbReference type="InterPro" id="IPR002563">
    <property type="entry name" value="Flavin_Rdtase-like_dom"/>
</dbReference>
<dbReference type="SUPFAM" id="SSF50475">
    <property type="entry name" value="FMN-binding split barrel"/>
    <property type="match status" value="1"/>
</dbReference>
<dbReference type="PRINTS" id="PR00775">
    <property type="entry name" value="HEATSHOCK90"/>
</dbReference>
<evidence type="ECO:0000256" key="5">
    <source>
        <dbReference type="SAM" id="MobiDB-lite"/>
    </source>
</evidence>
<evidence type="ECO:0000313" key="8">
    <source>
        <dbReference type="Proteomes" id="UP000045706"/>
    </source>
</evidence>
<dbReference type="Pfam" id="PF00183">
    <property type="entry name" value="HSP90"/>
    <property type="match status" value="1"/>
</dbReference>
<gene>
    <name evidence="7" type="ORF">BN1723_000355</name>
</gene>
<evidence type="ECO:0000313" key="7">
    <source>
        <dbReference type="EMBL" id="CRK20539.1"/>
    </source>
</evidence>
<keyword evidence="4" id="KW-0143">Chaperone</keyword>
<dbReference type="GO" id="GO:0140662">
    <property type="term" value="F:ATP-dependent protein folding chaperone"/>
    <property type="evidence" value="ECO:0007669"/>
    <property type="project" value="InterPro"/>
</dbReference>